<accession>A0A159Z1W6</accession>
<keyword evidence="1" id="KW-1133">Transmembrane helix</keyword>
<reference evidence="3 4" key="1">
    <citation type="submission" date="2015-09" db="EMBL/GenBank/DDBJ databases">
        <title>Complete genome sequence of Defluviimonas alba cai42t isolated from an oilfield in Xinjiang.</title>
        <authorList>
            <person name="Geng S."/>
            <person name="Pan X."/>
            <person name="Wu X."/>
        </authorList>
    </citation>
    <scope>NUCLEOTIDE SEQUENCE [LARGE SCALE GENOMIC DNA]</scope>
    <source>
        <strain evidence="4">cai42</strain>
    </source>
</reference>
<organism evidence="3 4">
    <name type="scientific">Frigidibacter mobilis</name>
    <dbReference type="NCBI Taxonomy" id="1335048"/>
    <lineage>
        <taxon>Bacteria</taxon>
        <taxon>Pseudomonadati</taxon>
        <taxon>Pseudomonadota</taxon>
        <taxon>Alphaproteobacteria</taxon>
        <taxon>Rhodobacterales</taxon>
        <taxon>Paracoccaceae</taxon>
        <taxon>Frigidibacter</taxon>
    </lineage>
</organism>
<keyword evidence="1" id="KW-0812">Transmembrane</keyword>
<feature type="transmembrane region" description="Helical" evidence="1">
    <location>
        <begin position="241"/>
        <end position="260"/>
    </location>
</feature>
<feature type="transmembrane region" description="Helical" evidence="1">
    <location>
        <begin position="153"/>
        <end position="172"/>
    </location>
</feature>
<dbReference type="Pfam" id="PF00892">
    <property type="entry name" value="EamA"/>
    <property type="match status" value="1"/>
</dbReference>
<dbReference type="Proteomes" id="UP000076128">
    <property type="component" value="Chromosome"/>
</dbReference>
<feature type="transmembrane region" description="Helical" evidence="1">
    <location>
        <begin position="100"/>
        <end position="118"/>
    </location>
</feature>
<feature type="domain" description="EamA" evidence="2">
    <location>
        <begin position="8"/>
        <end position="141"/>
    </location>
</feature>
<feature type="transmembrane region" description="Helical" evidence="1">
    <location>
        <begin position="6"/>
        <end position="27"/>
    </location>
</feature>
<protein>
    <recommendedName>
        <fullName evidence="2">EamA domain-containing protein</fullName>
    </recommendedName>
</protein>
<evidence type="ECO:0000256" key="1">
    <source>
        <dbReference type="SAM" id="Phobius"/>
    </source>
</evidence>
<dbReference type="RefSeq" id="WP_066809785.1">
    <property type="nucleotide sequence ID" value="NZ_CP012661.1"/>
</dbReference>
<feature type="transmembrane region" description="Helical" evidence="1">
    <location>
        <begin position="70"/>
        <end position="91"/>
    </location>
</feature>
<keyword evidence="4" id="KW-1185">Reference proteome</keyword>
<feature type="transmembrane region" description="Helical" evidence="1">
    <location>
        <begin position="39"/>
        <end position="55"/>
    </location>
</feature>
<dbReference type="PANTHER" id="PTHR22911">
    <property type="entry name" value="ACYL-MALONYL CONDENSING ENZYME-RELATED"/>
    <property type="match status" value="1"/>
</dbReference>
<feature type="transmembrane region" description="Helical" evidence="1">
    <location>
        <begin position="178"/>
        <end position="199"/>
    </location>
</feature>
<dbReference type="AlphaFoldDB" id="A0A159Z1W6"/>
<dbReference type="EMBL" id="CP012661">
    <property type="protein sequence ID" value="AMY67974.1"/>
    <property type="molecule type" value="Genomic_DNA"/>
</dbReference>
<name>A0A159Z1W6_9RHOB</name>
<sequence length="326" mass="34102">MQPVTYRTGIGLVVLAGVLWSLMGLIIRLIDEANTWQVLFWRSAGMVPVLFWVLSRRSGGAPFARLKSSGWAGAIAAAGLTLAFAGAIYALQATTVANAIFLYSAASLFTAILAWPVLKEPVQPATWVAIALASLGIFVMVREGLAIGAGDGNIAALVSAAGFSAFTLALRHARALDLASGVFLGGLASMAVAAIVLWSQGDSLLIPPRDAAISMAMGALVLGGGMASYTAGSRAVAAGELALLGLVEVLLAPLWVWALLGRPPARAPSRAARCCWRRSPAMRCGCRGGGARGRFGPDPDSIWNPYGRHMYSEWLGYCASPRHARP</sequence>
<dbReference type="PANTHER" id="PTHR22911:SF135">
    <property type="entry name" value="BLR4310 PROTEIN"/>
    <property type="match status" value="1"/>
</dbReference>
<proteinExistence type="predicted"/>
<dbReference type="PATRIC" id="fig|1335048.3.peg.740"/>
<feature type="transmembrane region" description="Helical" evidence="1">
    <location>
        <begin position="124"/>
        <end position="141"/>
    </location>
</feature>
<dbReference type="STRING" id="1335048.AKL17_0715"/>
<evidence type="ECO:0000313" key="3">
    <source>
        <dbReference type="EMBL" id="AMY67974.1"/>
    </source>
</evidence>
<dbReference type="SUPFAM" id="SSF103481">
    <property type="entry name" value="Multidrug resistance efflux transporter EmrE"/>
    <property type="match status" value="1"/>
</dbReference>
<evidence type="ECO:0000259" key="2">
    <source>
        <dbReference type="Pfam" id="PF00892"/>
    </source>
</evidence>
<dbReference type="InterPro" id="IPR037185">
    <property type="entry name" value="EmrE-like"/>
</dbReference>
<dbReference type="GO" id="GO:0016020">
    <property type="term" value="C:membrane"/>
    <property type="evidence" value="ECO:0007669"/>
    <property type="project" value="InterPro"/>
</dbReference>
<gene>
    <name evidence="3" type="ORF">AKL17_0715</name>
</gene>
<dbReference type="InterPro" id="IPR000620">
    <property type="entry name" value="EamA_dom"/>
</dbReference>
<keyword evidence="1" id="KW-0472">Membrane</keyword>
<dbReference type="KEGG" id="daa:AKL17_0715"/>
<feature type="transmembrane region" description="Helical" evidence="1">
    <location>
        <begin position="211"/>
        <end position="229"/>
    </location>
</feature>
<evidence type="ECO:0000313" key="4">
    <source>
        <dbReference type="Proteomes" id="UP000076128"/>
    </source>
</evidence>